<proteinExistence type="predicted"/>
<evidence type="ECO:0000256" key="2">
    <source>
        <dbReference type="ARBA" id="ARBA00023125"/>
    </source>
</evidence>
<evidence type="ECO:0000256" key="3">
    <source>
        <dbReference type="ARBA" id="ARBA00023163"/>
    </source>
</evidence>
<dbReference type="AlphaFoldDB" id="A0AAV8URR1"/>
<comment type="caution">
    <text evidence="6">The sequence shown here is derived from an EMBL/GenBank/DDBJ whole genome shotgun (WGS) entry which is preliminary data.</text>
</comment>
<keyword evidence="3" id="KW-0804">Transcription</keyword>
<keyword evidence="1" id="KW-0805">Transcription regulation</keyword>
<accession>A0AAV8URR1</accession>
<evidence type="ECO:0000259" key="5">
    <source>
        <dbReference type="PROSITE" id="PS51519"/>
    </source>
</evidence>
<dbReference type="Pfam" id="PF02042">
    <property type="entry name" value="RWP-RK"/>
    <property type="match status" value="1"/>
</dbReference>
<protein>
    <recommendedName>
        <fullName evidence="5">RWP-RK domain-containing protein</fullName>
    </recommendedName>
</protein>
<reference evidence="6 7" key="1">
    <citation type="journal article" date="2023" name="Nat. Commun.">
        <title>Origin of minicircular mitochondrial genomes in red algae.</title>
        <authorList>
            <person name="Lee Y."/>
            <person name="Cho C.H."/>
            <person name="Lee Y.M."/>
            <person name="Park S.I."/>
            <person name="Yang J.H."/>
            <person name="West J.A."/>
            <person name="Bhattacharya D."/>
            <person name="Yoon H.S."/>
        </authorList>
    </citation>
    <scope>NUCLEOTIDE SEQUENCE [LARGE SCALE GENOMIC DNA]</scope>
    <source>
        <strain evidence="6 7">CCMP1338</strain>
        <tissue evidence="6">Whole cell</tissue>
    </source>
</reference>
<keyword evidence="2" id="KW-0238">DNA-binding</keyword>
<dbReference type="PROSITE" id="PS51519">
    <property type="entry name" value="RWP_RK"/>
    <property type="match status" value="1"/>
</dbReference>
<evidence type="ECO:0000256" key="4">
    <source>
        <dbReference type="ARBA" id="ARBA00023242"/>
    </source>
</evidence>
<keyword evidence="7" id="KW-1185">Reference proteome</keyword>
<evidence type="ECO:0000313" key="7">
    <source>
        <dbReference type="Proteomes" id="UP001157974"/>
    </source>
</evidence>
<feature type="domain" description="RWP-RK" evidence="5">
    <location>
        <begin position="148"/>
        <end position="238"/>
    </location>
</feature>
<dbReference type="EMBL" id="JAMWBK010000005">
    <property type="protein sequence ID" value="KAJ8905255.1"/>
    <property type="molecule type" value="Genomic_DNA"/>
</dbReference>
<evidence type="ECO:0000256" key="1">
    <source>
        <dbReference type="ARBA" id="ARBA00023015"/>
    </source>
</evidence>
<gene>
    <name evidence="6" type="ORF">NDN08_001763</name>
</gene>
<evidence type="ECO:0000313" key="6">
    <source>
        <dbReference type="EMBL" id="KAJ8905255.1"/>
    </source>
</evidence>
<keyword evidence="4" id="KW-0539">Nucleus</keyword>
<dbReference type="GO" id="GO:0003677">
    <property type="term" value="F:DNA binding"/>
    <property type="evidence" value="ECO:0007669"/>
    <property type="project" value="UniProtKB-KW"/>
</dbReference>
<sequence>MDEDEQLPKAFCIETYVGFDGLEAAVVTSSGTWYRDSSQEDRKGHVEVPGGSNSDPPECLFVHFLVQPHVRSSGALPVTINVVSKGGDRSKPIIGPLSFLLLEIEQCRFGKPLCAFQRVRGRISVFDLRQFKTAALPITSGLWKSHLASSRFSDSSRSKDRSFKIAKSLQICLDDLIPHFRTPRAQVAEVFCVSLSVFKKICRLRGIRYWPYRKLKLLQQRTRYPDLSAGKAFGSTLPTSAKFLDIEVLADCLHPDAFYRYMQLDEAGHS</sequence>
<name>A0AAV8URR1_9RHOD</name>
<organism evidence="6 7">
    <name type="scientific">Rhodosorus marinus</name>
    <dbReference type="NCBI Taxonomy" id="101924"/>
    <lineage>
        <taxon>Eukaryota</taxon>
        <taxon>Rhodophyta</taxon>
        <taxon>Stylonematophyceae</taxon>
        <taxon>Stylonematales</taxon>
        <taxon>Stylonemataceae</taxon>
        <taxon>Rhodosorus</taxon>
    </lineage>
</organism>
<dbReference type="Proteomes" id="UP001157974">
    <property type="component" value="Unassembled WGS sequence"/>
</dbReference>
<dbReference type="InterPro" id="IPR003035">
    <property type="entry name" value="RWP-RK_dom"/>
</dbReference>